<dbReference type="Proteomes" id="UP001440984">
    <property type="component" value="Unassembled WGS sequence"/>
</dbReference>
<organism evidence="1 2">
    <name type="scientific">Amycolatopsis melonis</name>
    <dbReference type="NCBI Taxonomy" id="3156488"/>
    <lineage>
        <taxon>Bacteria</taxon>
        <taxon>Bacillati</taxon>
        <taxon>Actinomycetota</taxon>
        <taxon>Actinomycetes</taxon>
        <taxon>Pseudonocardiales</taxon>
        <taxon>Pseudonocardiaceae</taxon>
        <taxon>Amycolatopsis</taxon>
    </lineage>
</organism>
<dbReference type="RefSeq" id="WP_348949094.1">
    <property type="nucleotide sequence ID" value="NZ_JBDZYD010000003.1"/>
</dbReference>
<reference evidence="1 2" key="1">
    <citation type="submission" date="2024-05" db="EMBL/GenBank/DDBJ databases">
        <authorList>
            <person name="Zhao H."/>
            <person name="Xu Y."/>
            <person name="Lin S."/>
            <person name="Spain J.C."/>
            <person name="Zhou N.-Y."/>
        </authorList>
    </citation>
    <scope>NUCLEOTIDE SEQUENCE [LARGE SCALE GENOMIC DNA]</scope>
    <source>
        <strain evidence="1 2">NEAU-NG30</strain>
    </source>
</reference>
<proteinExistence type="predicted"/>
<accession>A0ABV0LA75</accession>
<evidence type="ECO:0000313" key="2">
    <source>
        <dbReference type="Proteomes" id="UP001440984"/>
    </source>
</evidence>
<name>A0ABV0LA75_9PSEU</name>
<keyword evidence="2" id="KW-1185">Reference proteome</keyword>
<protein>
    <submittedName>
        <fullName evidence="1">Uncharacterized protein</fullName>
    </submittedName>
</protein>
<sequence length="128" mass="13705">MTAGAAPPATSGAAPVSAGKDVYWHDSLEWGKFNLDQKPPNYTDGEYIENLGSDLLYVNGKARLAAWKKSGQPGKDDCTAAVDADGSNQTYVARGNYVCGRTAEGRTFLLTVLSTGNTLRTDTTIWNK</sequence>
<comment type="caution">
    <text evidence="1">The sequence shown here is derived from an EMBL/GenBank/DDBJ whole genome shotgun (WGS) entry which is preliminary data.</text>
</comment>
<dbReference type="EMBL" id="JBDZYD010000003">
    <property type="protein sequence ID" value="MEQ0559203.1"/>
    <property type="molecule type" value="Genomic_DNA"/>
</dbReference>
<evidence type="ECO:0000313" key="1">
    <source>
        <dbReference type="EMBL" id="MEQ0559203.1"/>
    </source>
</evidence>
<gene>
    <name evidence="1" type="ORF">ABJI51_08995</name>
</gene>